<sequence>MKFTDKQTIENSLRQWRWCAETGEEKWEWPEWEKYGEIESGCFFCEQVDECEDCIYYKEFGFCLKDDSPLDKWFRARKENTKKKYAALIVEQIKEL</sequence>
<organism evidence="1">
    <name type="scientific">marine sediment metagenome</name>
    <dbReference type="NCBI Taxonomy" id="412755"/>
    <lineage>
        <taxon>unclassified sequences</taxon>
        <taxon>metagenomes</taxon>
        <taxon>ecological metagenomes</taxon>
    </lineage>
</organism>
<gene>
    <name evidence="1" type="ORF">LCGC14_2679460</name>
</gene>
<protein>
    <submittedName>
        <fullName evidence="1">Uncharacterized protein</fullName>
    </submittedName>
</protein>
<comment type="caution">
    <text evidence="1">The sequence shown here is derived from an EMBL/GenBank/DDBJ whole genome shotgun (WGS) entry which is preliminary data.</text>
</comment>
<dbReference type="EMBL" id="LAZR01047201">
    <property type="protein sequence ID" value="KKK94776.1"/>
    <property type="molecule type" value="Genomic_DNA"/>
</dbReference>
<proteinExistence type="predicted"/>
<reference evidence="1" key="1">
    <citation type="journal article" date="2015" name="Nature">
        <title>Complex archaea that bridge the gap between prokaryotes and eukaryotes.</title>
        <authorList>
            <person name="Spang A."/>
            <person name="Saw J.H."/>
            <person name="Jorgensen S.L."/>
            <person name="Zaremba-Niedzwiedzka K."/>
            <person name="Martijn J."/>
            <person name="Lind A.E."/>
            <person name="van Eijk R."/>
            <person name="Schleper C."/>
            <person name="Guy L."/>
            <person name="Ettema T.J."/>
        </authorList>
    </citation>
    <scope>NUCLEOTIDE SEQUENCE</scope>
</reference>
<dbReference type="AlphaFoldDB" id="A0A0F9CDH3"/>
<accession>A0A0F9CDH3</accession>
<evidence type="ECO:0000313" key="1">
    <source>
        <dbReference type="EMBL" id="KKK94776.1"/>
    </source>
</evidence>
<name>A0A0F9CDH3_9ZZZZ</name>